<dbReference type="Pfam" id="PF13429">
    <property type="entry name" value="TPR_15"/>
    <property type="match status" value="1"/>
</dbReference>
<dbReference type="Gene3D" id="1.25.40.10">
    <property type="entry name" value="Tetratricopeptide repeat domain"/>
    <property type="match status" value="4"/>
</dbReference>
<dbReference type="InterPro" id="IPR011990">
    <property type="entry name" value="TPR-like_helical_dom_sf"/>
</dbReference>
<evidence type="ECO:0000256" key="3">
    <source>
        <dbReference type="SAM" id="Coils"/>
    </source>
</evidence>
<organism evidence="4">
    <name type="scientific">marine sediment metagenome</name>
    <dbReference type="NCBI Taxonomy" id="412755"/>
    <lineage>
        <taxon>unclassified sequences</taxon>
        <taxon>metagenomes</taxon>
        <taxon>ecological metagenomes</taxon>
    </lineage>
</organism>
<accession>A0A0F9DUC2</accession>
<sequence length="532" mass="60377">TYYHFMLGYQAELSGDLATAVEEYTKVVIADNTTAYVRTQLAGVLQKLNRLEEAETLAREALSLEPEYTRAMTLLAQILNNQKRPSEAIELYEKVIASEPDNDNIRLQLSILFASTGEFGKAGDTIAATKDTLLKASGYYYIGVLATGLNEAKVAEKAFKHSIEINPMLDSSYLYLGVLAQYKGKNRKAEKYYLKAMDIDPKNTSVIEKLSQLYMDTGKTEKAIGMEDMLSALEPDNPDPPRKLGLIYMNMERYEEAAAEFRKVLVLEPDDMEFRYYLALALNEMERYEEALEQYLIMNERDQDNTKVLLNMGYLYSVLDQEDKAAEAYEKLISLTQEVPDYFVYLARNYLAAGRDEYALRVLTQGLEHFDGHAEMHFTKSIYHEQAGEFEMMVAHLKRTLALEAKHAEAMNFLGYNYAEKGINLDDALDLIKESLSLKPGNGYITDSLGWVYFKMGKHKKALKTLKKAHGIVKDDPVILEHLGDAYLATDNVPKAIESWERSLEIQKLMGKKEGSFERVVKKLKLLTGQGL</sequence>
<dbReference type="EMBL" id="LAZR01027527">
    <property type="protein sequence ID" value="KKL65438.1"/>
    <property type="molecule type" value="Genomic_DNA"/>
</dbReference>
<feature type="non-terminal residue" evidence="4">
    <location>
        <position position="1"/>
    </location>
</feature>
<dbReference type="PROSITE" id="PS50005">
    <property type="entry name" value="TPR"/>
    <property type="match status" value="6"/>
</dbReference>
<dbReference type="InterPro" id="IPR019734">
    <property type="entry name" value="TPR_rpt"/>
</dbReference>
<dbReference type="AlphaFoldDB" id="A0A0F9DUC2"/>
<name>A0A0F9DUC2_9ZZZZ</name>
<evidence type="ECO:0000313" key="4">
    <source>
        <dbReference type="EMBL" id="KKL65438.1"/>
    </source>
</evidence>
<evidence type="ECO:0000256" key="1">
    <source>
        <dbReference type="ARBA" id="ARBA00022737"/>
    </source>
</evidence>
<dbReference type="SUPFAM" id="SSF48452">
    <property type="entry name" value="TPR-like"/>
    <property type="match status" value="2"/>
</dbReference>
<comment type="caution">
    <text evidence="4">The sequence shown here is derived from an EMBL/GenBank/DDBJ whole genome shotgun (WGS) entry which is preliminary data.</text>
</comment>
<dbReference type="InterPro" id="IPR051685">
    <property type="entry name" value="Ycf3/AcsC/BcsC/TPR_MFPF"/>
</dbReference>
<dbReference type="SUPFAM" id="SSF81901">
    <property type="entry name" value="HCP-like"/>
    <property type="match status" value="1"/>
</dbReference>
<dbReference type="SMART" id="SM00028">
    <property type="entry name" value="TPR"/>
    <property type="match status" value="13"/>
</dbReference>
<evidence type="ECO:0000256" key="2">
    <source>
        <dbReference type="ARBA" id="ARBA00022803"/>
    </source>
</evidence>
<keyword evidence="3" id="KW-0175">Coiled coil</keyword>
<keyword evidence="1" id="KW-0677">Repeat</keyword>
<feature type="coiled-coil region" evidence="3">
    <location>
        <begin position="278"/>
        <end position="305"/>
    </location>
</feature>
<gene>
    <name evidence="4" type="ORF">LCGC14_2154970</name>
</gene>
<dbReference type="PANTHER" id="PTHR44943:SF4">
    <property type="entry name" value="TPR REPEAT-CONTAINING PROTEIN MJ0798"/>
    <property type="match status" value="1"/>
</dbReference>
<dbReference type="PANTHER" id="PTHR44943">
    <property type="entry name" value="CELLULOSE SYNTHASE OPERON PROTEIN C"/>
    <property type="match status" value="1"/>
</dbReference>
<proteinExistence type="predicted"/>
<reference evidence="4" key="1">
    <citation type="journal article" date="2015" name="Nature">
        <title>Complex archaea that bridge the gap between prokaryotes and eukaryotes.</title>
        <authorList>
            <person name="Spang A."/>
            <person name="Saw J.H."/>
            <person name="Jorgensen S.L."/>
            <person name="Zaremba-Niedzwiedzka K."/>
            <person name="Martijn J."/>
            <person name="Lind A.E."/>
            <person name="van Eijk R."/>
            <person name="Schleper C."/>
            <person name="Guy L."/>
            <person name="Ettema T.J."/>
        </authorList>
    </citation>
    <scope>NUCLEOTIDE SEQUENCE</scope>
</reference>
<keyword evidence="2" id="KW-0802">TPR repeat</keyword>
<protein>
    <submittedName>
        <fullName evidence="4">Uncharacterized protein</fullName>
    </submittedName>
</protein>
<dbReference type="Pfam" id="PF13432">
    <property type="entry name" value="TPR_16"/>
    <property type="match status" value="2"/>
</dbReference>
<dbReference type="Pfam" id="PF13181">
    <property type="entry name" value="TPR_8"/>
    <property type="match status" value="1"/>
</dbReference>